<sequence>MVCDCILTKEERQRGIFGCGDDCLNRMLMIEWGQFIMEYVGEVLAPKEFKSRVAKYSKENRVHHYFMALKNDEIIDATEKGNLTRFVNHSCDPNAETQKWTVNGELRIGFFAKRNLEIGDEITFDYQFQRYGEKAQRCYCESSNCRGYIGATQMPTIGVDGIRLKQKVERDEEVEEKSEEEFEDLAPHLLTTETGDDIIAVRLIIDLVQDWFSQSELKYSNKFGQIKQLMRYAYKIYIVMSRLNMNKKGLFVFHPFFLQLEEEIEKLTASGGLRNRQQTLLLARLMVRAEDSVNRQKLLEVMKSTQEVAYLRLLLDYHGLQLLWSWMFELEDVWLKAEILEVLEILPIPNKTMLKDSKVLDVVEKWSKLNIEQQATTAQTRSSIEVVEQAAADVLSTAKLDEIGQKAAEEQKPSEIVVKAEGPQVLVKRENDEANTTEMADVCKDSKEKVEEEPSVCEGENAKQPMETDNRPTVVEVSCKNEANDTMKESDSTVNVSKATTMNSEKVSPIVQETKSEGPKPVPNIAMLAARLLNSWKDLKEVFRIPRLERQKRHEDEKEADRKTKELEERRARGLPIIYDKSKRGIDDRDCTIAGILGLRKKAVKRQADDKKVSQSNVNMTSPHTNLINNDMSAPTPPKVNKDAHRLQFEMELMRKQYEEAMKAYKNQMMQYHAMVQQQIMQPQGPPQAPSLHYPNSFEPLPMQPPPQLPHQMPPPPPQHPQPPFYPCDSSFQRFPQPNSVHCNNDYIGTPNSNSYEEYSDRINSSLEICHELSHKPTILLSNSSVLIECTSDEHFLMNDEKAVISTDYGVEYVPVKDKSEAKSKTLFDPIYPAPGVYYKFESKTYFVPQPFDHKGHRVEPVVFEGITLPLPASTTKKVISTAFPRNWRASNDKEGNVYYYNKATKRTQWNLPEQEMECVSNGNCVKTQSESVVISSADSTSTPKDEIEQQREVTPIEMNGETSLSTPDAVSNIDCSGTPLNSLPGSQTFEPDPRKRKQLNNPVAHLLSGTSNITNSDNSLLSSVTANRHYPAITESRTERKMKEKFKAEMSEHIKYCLNPYRKMDCKIGRIVNNEDFKYLARKLTHFVMVKELKHCKSIEELSCNETVKHKAKDYVRKYMAKQGPIYKTEGMEEKDERSPKDGISLDTVLEQSIDAI</sequence>
<proteinExistence type="predicted"/>
<dbReference type="EMBL" id="NCKU01000565">
    <property type="protein sequence ID" value="RWS15021.1"/>
    <property type="molecule type" value="Genomic_DNA"/>
</dbReference>
<keyword evidence="3" id="KW-0489">Methyltransferase</keyword>
<dbReference type="Pfam" id="PF00397">
    <property type="entry name" value="WW"/>
    <property type="match status" value="1"/>
</dbReference>
<evidence type="ECO:0000256" key="4">
    <source>
        <dbReference type="ARBA" id="ARBA00022679"/>
    </source>
</evidence>
<dbReference type="PANTHER" id="PTHR46711:SF1">
    <property type="entry name" value="HISTONE-LYSINE N-METHYLTRANSFERASE SETD2"/>
    <property type="match status" value="1"/>
</dbReference>
<protein>
    <recommendedName>
        <fullName evidence="2">[histone H3]-lysine(36) N-trimethyltransferase</fullName>
        <ecNumber evidence="2">2.1.1.359</ecNumber>
    </recommendedName>
</protein>
<dbReference type="InterPro" id="IPR001202">
    <property type="entry name" value="WW_dom"/>
</dbReference>
<dbReference type="InterPro" id="IPR046341">
    <property type="entry name" value="SET_dom_sf"/>
</dbReference>
<feature type="region of interest" description="Disordered" evidence="10">
    <location>
        <begin position="680"/>
        <end position="721"/>
    </location>
</feature>
<dbReference type="SMART" id="SM00317">
    <property type="entry name" value="SET"/>
    <property type="match status" value="1"/>
</dbReference>
<dbReference type="Gene3D" id="2.170.270.10">
    <property type="entry name" value="SET domain"/>
    <property type="match status" value="1"/>
</dbReference>
<dbReference type="CDD" id="cd19172">
    <property type="entry name" value="SET_SETD2"/>
    <property type="match status" value="1"/>
</dbReference>
<dbReference type="GO" id="GO:0140955">
    <property type="term" value="F:histone H3K36 trimethyltransferase activity"/>
    <property type="evidence" value="ECO:0007669"/>
    <property type="project" value="UniProtKB-EC"/>
</dbReference>
<dbReference type="Pfam" id="PF08236">
    <property type="entry name" value="SRI"/>
    <property type="match status" value="1"/>
</dbReference>
<dbReference type="InterPro" id="IPR042294">
    <property type="entry name" value="SETD2_animal"/>
</dbReference>
<dbReference type="InterPro" id="IPR013257">
    <property type="entry name" value="SRI"/>
</dbReference>
<dbReference type="InterPro" id="IPR003616">
    <property type="entry name" value="Post-SET_dom"/>
</dbReference>
<dbReference type="GO" id="GO:0032259">
    <property type="term" value="P:methylation"/>
    <property type="evidence" value="ECO:0007669"/>
    <property type="project" value="UniProtKB-KW"/>
</dbReference>
<dbReference type="PROSITE" id="PS50868">
    <property type="entry name" value="POST_SET"/>
    <property type="match status" value="1"/>
</dbReference>
<keyword evidence="8" id="KW-0539">Nucleus</keyword>
<evidence type="ECO:0000313" key="15">
    <source>
        <dbReference type="Proteomes" id="UP000285301"/>
    </source>
</evidence>
<keyword evidence="7" id="KW-0804">Transcription</keyword>
<evidence type="ECO:0000256" key="5">
    <source>
        <dbReference type="ARBA" id="ARBA00022691"/>
    </source>
</evidence>
<dbReference type="PANTHER" id="PTHR46711">
    <property type="entry name" value="HISTONE-LYSINE N-METHYLTRANSFERASE SETD2"/>
    <property type="match status" value="1"/>
</dbReference>
<dbReference type="EC" id="2.1.1.359" evidence="2"/>
<dbReference type="GO" id="GO:0005694">
    <property type="term" value="C:chromosome"/>
    <property type="evidence" value="ECO:0007669"/>
    <property type="project" value="InterPro"/>
</dbReference>
<evidence type="ECO:0000256" key="2">
    <source>
        <dbReference type="ARBA" id="ARBA00012178"/>
    </source>
</evidence>
<feature type="compositionally biased region" description="Basic and acidic residues" evidence="10">
    <location>
        <begin position="443"/>
        <end position="452"/>
    </location>
</feature>
<dbReference type="InterPro" id="IPR001214">
    <property type="entry name" value="SET_dom"/>
</dbReference>
<name>A0A443RIA5_9ACAR</name>
<dbReference type="InterPro" id="IPR036020">
    <property type="entry name" value="WW_dom_sf"/>
</dbReference>
<evidence type="ECO:0000256" key="8">
    <source>
        <dbReference type="ARBA" id="ARBA00023242"/>
    </source>
</evidence>
<feature type="region of interest" description="Disordered" evidence="10">
    <location>
        <begin position="935"/>
        <end position="997"/>
    </location>
</feature>
<evidence type="ECO:0000256" key="10">
    <source>
        <dbReference type="SAM" id="MobiDB-lite"/>
    </source>
</evidence>
<evidence type="ECO:0000259" key="12">
    <source>
        <dbReference type="PROSITE" id="PS50280"/>
    </source>
</evidence>
<evidence type="ECO:0000259" key="13">
    <source>
        <dbReference type="PROSITE" id="PS50868"/>
    </source>
</evidence>
<dbReference type="SUPFAM" id="SSF51045">
    <property type="entry name" value="WW domain"/>
    <property type="match status" value="1"/>
</dbReference>
<dbReference type="Proteomes" id="UP000285301">
    <property type="component" value="Unassembled WGS sequence"/>
</dbReference>
<dbReference type="Gene3D" id="2.20.70.10">
    <property type="match status" value="1"/>
</dbReference>
<dbReference type="SUPFAM" id="SSF82199">
    <property type="entry name" value="SET domain"/>
    <property type="match status" value="1"/>
</dbReference>
<feature type="region of interest" description="Disordered" evidence="10">
    <location>
        <begin position="443"/>
        <end position="471"/>
    </location>
</feature>
<feature type="compositionally biased region" description="Pro residues" evidence="10">
    <location>
        <begin position="702"/>
        <end position="721"/>
    </location>
</feature>
<comment type="subcellular location">
    <subcellularLocation>
        <location evidence="1">Nucleus</location>
    </subcellularLocation>
</comment>
<dbReference type="InterPro" id="IPR038190">
    <property type="entry name" value="SRI_sf"/>
</dbReference>
<keyword evidence="6" id="KW-0805">Transcription regulation</keyword>
<feature type="compositionally biased region" description="Polar residues" evidence="10">
    <location>
        <begin position="961"/>
        <end position="990"/>
    </location>
</feature>
<dbReference type="InterPro" id="IPR044437">
    <property type="entry name" value="SETD2/Set2_SET"/>
</dbReference>
<gene>
    <name evidence="14" type="ORF">B4U79_12280</name>
</gene>
<dbReference type="CDD" id="cd00201">
    <property type="entry name" value="WW"/>
    <property type="match status" value="1"/>
</dbReference>
<keyword evidence="5" id="KW-0949">S-adenosyl-L-methionine</keyword>
<feature type="coiled-coil region" evidence="9">
    <location>
        <begin position="644"/>
        <end position="675"/>
    </location>
</feature>
<dbReference type="SMART" id="SM00456">
    <property type="entry name" value="WW"/>
    <property type="match status" value="1"/>
</dbReference>
<feature type="region of interest" description="Disordered" evidence="10">
    <location>
        <begin position="608"/>
        <end position="636"/>
    </location>
</feature>
<feature type="domain" description="WW" evidence="11">
    <location>
        <begin position="882"/>
        <end position="915"/>
    </location>
</feature>
<evidence type="ECO:0000256" key="6">
    <source>
        <dbReference type="ARBA" id="ARBA00023015"/>
    </source>
</evidence>
<accession>A0A443RIA5</accession>
<dbReference type="STRING" id="1965070.A0A443RIA5"/>
<keyword evidence="15" id="KW-1185">Reference proteome</keyword>
<dbReference type="PROSITE" id="PS50280">
    <property type="entry name" value="SET"/>
    <property type="match status" value="1"/>
</dbReference>
<dbReference type="SMART" id="SM00508">
    <property type="entry name" value="PostSET"/>
    <property type="match status" value="1"/>
</dbReference>
<evidence type="ECO:0000259" key="11">
    <source>
        <dbReference type="PROSITE" id="PS50020"/>
    </source>
</evidence>
<keyword evidence="4" id="KW-0808">Transferase</keyword>
<feature type="domain" description="Post-SET" evidence="13">
    <location>
        <begin position="134"/>
        <end position="150"/>
    </location>
</feature>
<dbReference type="Gene3D" id="1.10.1740.100">
    <property type="entry name" value="Set2, Rpb1 interacting domain"/>
    <property type="match status" value="1"/>
</dbReference>
<dbReference type="PROSITE" id="PS50020">
    <property type="entry name" value="WW_DOMAIN_2"/>
    <property type="match status" value="1"/>
</dbReference>
<organism evidence="14 15">
    <name type="scientific">Dinothrombium tinctorium</name>
    <dbReference type="NCBI Taxonomy" id="1965070"/>
    <lineage>
        <taxon>Eukaryota</taxon>
        <taxon>Metazoa</taxon>
        <taxon>Ecdysozoa</taxon>
        <taxon>Arthropoda</taxon>
        <taxon>Chelicerata</taxon>
        <taxon>Arachnida</taxon>
        <taxon>Acari</taxon>
        <taxon>Acariformes</taxon>
        <taxon>Trombidiformes</taxon>
        <taxon>Prostigmata</taxon>
        <taxon>Anystina</taxon>
        <taxon>Parasitengona</taxon>
        <taxon>Trombidioidea</taxon>
        <taxon>Trombidiidae</taxon>
        <taxon>Dinothrombium</taxon>
    </lineage>
</organism>
<feature type="compositionally biased region" description="Polar residues" evidence="10">
    <location>
        <begin position="614"/>
        <end position="633"/>
    </location>
</feature>
<evidence type="ECO:0000256" key="7">
    <source>
        <dbReference type="ARBA" id="ARBA00023163"/>
    </source>
</evidence>
<reference evidence="14 15" key="1">
    <citation type="journal article" date="2018" name="Gigascience">
        <title>Genomes of trombidid mites reveal novel predicted allergens and laterally-transferred genes associated with secondary metabolism.</title>
        <authorList>
            <person name="Dong X."/>
            <person name="Chaisiri K."/>
            <person name="Xia D."/>
            <person name="Armstrong S.D."/>
            <person name="Fang Y."/>
            <person name="Donnelly M.J."/>
            <person name="Kadowaki T."/>
            <person name="McGarry J.W."/>
            <person name="Darby A.C."/>
            <person name="Makepeace B.L."/>
        </authorList>
    </citation>
    <scope>NUCLEOTIDE SEQUENCE [LARGE SCALE GENOMIC DNA]</scope>
    <source>
        <strain evidence="14">UoL-WK</strain>
    </source>
</reference>
<evidence type="ECO:0000256" key="3">
    <source>
        <dbReference type="ARBA" id="ARBA00022603"/>
    </source>
</evidence>
<dbReference type="Pfam" id="PF00856">
    <property type="entry name" value="SET"/>
    <property type="match status" value="1"/>
</dbReference>
<feature type="domain" description="SET" evidence="12">
    <location>
        <begin position="3"/>
        <end position="127"/>
    </location>
</feature>
<comment type="caution">
    <text evidence="14">The sequence shown here is derived from an EMBL/GenBank/DDBJ whole genome shotgun (WGS) entry which is preliminary data.</text>
</comment>
<dbReference type="OrthoDB" id="308383at2759"/>
<keyword evidence="9" id="KW-0175">Coiled coil</keyword>
<evidence type="ECO:0000256" key="1">
    <source>
        <dbReference type="ARBA" id="ARBA00004123"/>
    </source>
</evidence>
<dbReference type="AlphaFoldDB" id="A0A443RIA5"/>
<evidence type="ECO:0000256" key="9">
    <source>
        <dbReference type="SAM" id="Coils"/>
    </source>
</evidence>
<dbReference type="GO" id="GO:0006355">
    <property type="term" value="P:regulation of DNA-templated transcription"/>
    <property type="evidence" value="ECO:0007669"/>
    <property type="project" value="InterPro"/>
</dbReference>
<evidence type="ECO:0000313" key="14">
    <source>
        <dbReference type="EMBL" id="RWS15021.1"/>
    </source>
</evidence>
<dbReference type="PROSITE" id="PS01159">
    <property type="entry name" value="WW_DOMAIN_1"/>
    <property type="match status" value="1"/>
</dbReference>